<dbReference type="Proteomes" id="UP000289886">
    <property type="component" value="Unassembled WGS sequence"/>
</dbReference>
<comment type="caution">
    <text evidence="2">The sequence shown here is derived from an EMBL/GenBank/DDBJ whole genome shotgun (WGS) entry which is preliminary data.</text>
</comment>
<evidence type="ECO:0000313" key="2">
    <source>
        <dbReference type="EMBL" id="RXN01151.1"/>
    </source>
</evidence>
<dbReference type="AlphaFoldDB" id="A0A662YWQ3"/>
<feature type="compositionally biased region" description="Low complexity" evidence="1">
    <location>
        <begin position="194"/>
        <end position="213"/>
    </location>
</feature>
<dbReference type="EMBL" id="SCEB01000077">
    <property type="protein sequence ID" value="RXN01151.1"/>
    <property type="molecule type" value="Genomic_DNA"/>
</dbReference>
<gene>
    <name evidence="2" type="ORF">EOD39_7779</name>
</gene>
<dbReference type="InterPro" id="IPR043549">
    <property type="entry name" value="C2C4C/C2C4D"/>
</dbReference>
<protein>
    <submittedName>
        <fullName evidence="2">C2 calcium-dependent domain-containing protein 4C</fullName>
    </submittedName>
</protein>
<organism evidence="2 3">
    <name type="scientific">Acipenser ruthenus</name>
    <name type="common">Sterlet sturgeon</name>
    <dbReference type="NCBI Taxonomy" id="7906"/>
    <lineage>
        <taxon>Eukaryota</taxon>
        <taxon>Metazoa</taxon>
        <taxon>Chordata</taxon>
        <taxon>Craniata</taxon>
        <taxon>Vertebrata</taxon>
        <taxon>Euteleostomi</taxon>
        <taxon>Actinopterygii</taxon>
        <taxon>Chondrostei</taxon>
        <taxon>Acipenseriformes</taxon>
        <taxon>Acipenseridae</taxon>
        <taxon>Acipenser</taxon>
    </lineage>
</organism>
<sequence>MLSTSSQVSLKSAIDSMLSWSSLKPRKTRCTKDLGKPPCPKSKDIFSIVVTPDRIPKFFIPSLDVEHFLVQVCTEGDQPQSKWKSGSEQLKESGCWARSDSNPCKTSNKKTLCKNMSIQSFDGPLFPLDLEQVADHSDPATRGALSLPHLAKVTTPYGFLALGESPNIRRKESMFFEQDPNDIRTLLSQRKKSNSLSRSCSSPLSSSKQQLPVQSEETLALPIRSSRSVSWDAICKDSLSSSPFPQSPKPEKNKFQSLIKKHISSIKRMRPGSTSVLKASSSVGRVA</sequence>
<dbReference type="PANTHER" id="PTHR46291">
    <property type="entry name" value="C2 DOMAIN-CONTAINING PROTEIN"/>
    <property type="match status" value="1"/>
</dbReference>
<feature type="compositionally biased region" description="Polar residues" evidence="1">
    <location>
        <begin position="272"/>
        <end position="287"/>
    </location>
</feature>
<feature type="region of interest" description="Disordered" evidence="1">
    <location>
        <begin position="268"/>
        <end position="287"/>
    </location>
</feature>
<proteinExistence type="predicted"/>
<dbReference type="PANTHER" id="PTHR46291:SF4">
    <property type="entry name" value="C2 CALCIUM-DEPENDENT DOMAIN-CONTAINING PROTEIN 4C-LIKE"/>
    <property type="match status" value="1"/>
</dbReference>
<accession>A0A662YWQ3</accession>
<feature type="region of interest" description="Disordered" evidence="1">
    <location>
        <begin position="190"/>
        <end position="213"/>
    </location>
</feature>
<reference evidence="2 3" key="1">
    <citation type="submission" date="2019-01" db="EMBL/GenBank/DDBJ databases">
        <title>Draft Genome and Complete Hox-Cluster Characterization of the Sterlet Sturgeon (Acipenser ruthenus).</title>
        <authorList>
            <person name="Wei Q."/>
        </authorList>
    </citation>
    <scope>NUCLEOTIDE SEQUENCE [LARGE SCALE GENOMIC DNA]</scope>
    <source>
        <strain evidence="2">WHYD16114868_AA</strain>
        <tissue evidence="2">Blood</tissue>
    </source>
</reference>
<evidence type="ECO:0000256" key="1">
    <source>
        <dbReference type="SAM" id="MobiDB-lite"/>
    </source>
</evidence>
<name>A0A662YWQ3_ACIRT</name>
<evidence type="ECO:0000313" key="3">
    <source>
        <dbReference type="Proteomes" id="UP000289886"/>
    </source>
</evidence>
<keyword evidence="3" id="KW-1185">Reference proteome</keyword>